<reference evidence="2 3" key="1">
    <citation type="submission" date="2020-08" db="EMBL/GenBank/DDBJ databases">
        <title>Fungal Genomes of the International Space Station.</title>
        <authorList>
            <person name="Seuylemezian A."/>
            <person name="Singh N.K."/>
            <person name="Wood J."/>
            <person name="Venkateswaran K."/>
        </authorList>
    </citation>
    <scope>NUCLEOTIDE SEQUENCE [LARGE SCALE GENOMIC DNA]</scope>
    <source>
        <strain evidence="2 3">S/N-304-OC-R4</strain>
    </source>
</reference>
<evidence type="ECO:0000313" key="3">
    <source>
        <dbReference type="Proteomes" id="UP000706031"/>
    </source>
</evidence>
<protein>
    <submittedName>
        <fullName evidence="2">IS110 family transposase</fullName>
    </submittedName>
</protein>
<name>A0ABS7KEW2_9BACL</name>
<dbReference type="InterPro" id="IPR003346">
    <property type="entry name" value="Transposase_20"/>
</dbReference>
<gene>
    <name evidence="2" type="ORF">H7T88_04515</name>
</gene>
<dbReference type="PANTHER" id="PTHR33055">
    <property type="entry name" value="TRANSPOSASE FOR INSERTION SEQUENCE ELEMENT IS1111A"/>
    <property type="match status" value="1"/>
</dbReference>
<evidence type="ECO:0000259" key="1">
    <source>
        <dbReference type="Pfam" id="PF02371"/>
    </source>
</evidence>
<organism evidence="2 3">
    <name type="scientific">Paenibacillus cucumis</name>
    <name type="common">ex Kampfer et al. 2016</name>
    <dbReference type="NCBI Taxonomy" id="1776858"/>
    <lineage>
        <taxon>Bacteria</taxon>
        <taxon>Bacillati</taxon>
        <taxon>Bacillota</taxon>
        <taxon>Bacilli</taxon>
        <taxon>Bacillales</taxon>
        <taxon>Paenibacillaceae</taxon>
        <taxon>Paenibacillus</taxon>
    </lineage>
</organism>
<dbReference type="InterPro" id="IPR047650">
    <property type="entry name" value="Transpos_IS110"/>
</dbReference>
<dbReference type="Proteomes" id="UP000706031">
    <property type="component" value="Unassembled WGS sequence"/>
</dbReference>
<evidence type="ECO:0000313" key="2">
    <source>
        <dbReference type="EMBL" id="MBY0202497.1"/>
    </source>
</evidence>
<proteinExistence type="predicted"/>
<dbReference type="EMBL" id="JACLIC010000007">
    <property type="protein sequence ID" value="MBY0202497.1"/>
    <property type="molecule type" value="Genomic_DNA"/>
</dbReference>
<feature type="domain" description="Transposase IS116/IS110/IS902 C-terminal" evidence="1">
    <location>
        <begin position="20"/>
        <end position="97"/>
    </location>
</feature>
<keyword evidence="3" id="KW-1185">Reference proteome</keyword>
<dbReference type="Pfam" id="PF02371">
    <property type="entry name" value="Transposase_20"/>
    <property type="match status" value="1"/>
</dbReference>
<comment type="caution">
    <text evidence="2">The sequence shown here is derived from an EMBL/GenBank/DDBJ whole genome shotgun (WGS) entry which is preliminary data.</text>
</comment>
<sequence length="149" mass="16382">MKSTTKFISLDVSKEKISVAILQSLRGIGFLTAVTLVSEIGSFARFASPSKLMAYLGLVPCEHSSGASTKRGSITKTGNWRLHLTLIESAWSYRHRPAIKGDLAIRLEGLSEDVQQISWKAQNRLHAKCRLIFGKHKHPNVAIAAVGRD</sequence>
<dbReference type="RefSeq" id="WP_221787262.1">
    <property type="nucleotide sequence ID" value="NZ_JACLIC010000007.1"/>
</dbReference>
<accession>A0ABS7KEW2</accession>
<dbReference type="PANTHER" id="PTHR33055:SF13">
    <property type="entry name" value="TRANSPOSASE"/>
    <property type="match status" value="1"/>
</dbReference>